<dbReference type="KEGG" id="cpae:CPAST_c13840"/>
<keyword evidence="3 7" id="KW-0813">Transport</keyword>
<keyword evidence="4 7" id="KW-0285">Flavoprotein</keyword>
<dbReference type="InterPro" id="IPR029039">
    <property type="entry name" value="Flavoprotein-like_sf"/>
</dbReference>
<evidence type="ECO:0000313" key="11">
    <source>
        <dbReference type="Proteomes" id="UP000028042"/>
    </source>
</evidence>
<reference evidence="10" key="2">
    <citation type="submission" date="2015-10" db="EMBL/GenBank/DDBJ databases">
        <title>Improved Draft Genome Sequence of Clostridium pasteurianum Strain ATCC 6013 (DSM 525) Using a Hybrid Next-Generation Sequencing Approach.</title>
        <authorList>
            <person name="Pyne M.E."/>
            <person name="Utturkar S.M."/>
            <person name="Brown S.D."/>
            <person name="Moo-Young M."/>
            <person name="Chung D.A."/>
            <person name="Chou P.C."/>
        </authorList>
    </citation>
    <scope>NUCLEOTIDE SEQUENCE</scope>
    <source>
        <strain evidence="10">ATCC 6013</strain>
    </source>
</reference>
<evidence type="ECO:0000256" key="5">
    <source>
        <dbReference type="ARBA" id="ARBA00022643"/>
    </source>
</evidence>
<organism evidence="9 12">
    <name type="scientific">Clostridium pasteurianum DSM 525 = ATCC 6013</name>
    <dbReference type="NCBI Taxonomy" id="1262449"/>
    <lineage>
        <taxon>Bacteria</taxon>
        <taxon>Bacillati</taxon>
        <taxon>Bacillota</taxon>
        <taxon>Clostridia</taxon>
        <taxon>Eubacteriales</taxon>
        <taxon>Clostridiaceae</taxon>
        <taxon>Clostridium</taxon>
    </lineage>
</organism>
<feature type="domain" description="Flavodoxin-like" evidence="8">
    <location>
        <begin position="4"/>
        <end position="140"/>
    </location>
</feature>
<dbReference type="PROSITE" id="PS00201">
    <property type="entry name" value="FLAVODOXIN"/>
    <property type="match status" value="1"/>
</dbReference>
<dbReference type="GO" id="GO:0009055">
    <property type="term" value="F:electron transfer activity"/>
    <property type="evidence" value="ECO:0007669"/>
    <property type="project" value="UniProtKB-UniRule"/>
</dbReference>
<comment type="cofactor">
    <cofactor evidence="1 7">
        <name>FMN</name>
        <dbReference type="ChEBI" id="CHEBI:58210"/>
    </cofactor>
</comment>
<sequence length="140" mass="15007">MSKVNIIYWSGTGNTEAMAKLIAEGAQEKGAEVKLLNVSDAKEDDVKEADVVAFGSPSMGSEVVEESEMQPFLDSVSSIVTGKKVALFGSYGWGDGEWMRNWVSEMDNLGANVVNDGLIVQEAPEGDSAEDCKNLGRELV</sequence>
<proteinExistence type="inferred from homology"/>
<keyword evidence="5 7" id="KW-0288">FMN</keyword>
<dbReference type="Pfam" id="PF00258">
    <property type="entry name" value="Flavodoxin_1"/>
    <property type="match status" value="1"/>
</dbReference>
<dbReference type="SUPFAM" id="SSF52218">
    <property type="entry name" value="Flavoproteins"/>
    <property type="match status" value="1"/>
</dbReference>
<evidence type="ECO:0000256" key="6">
    <source>
        <dbReference type="ARBA" id="ARBA00022982"/>
    </source>
</evidence>
<protein>
    <recommendedName>
        <fullName evidence="7">Flavodoxin</fullName>
    </recommendedName>
</protein>
<dbReference type="PANTHER" id="PTHR43717">
    <property type="entry name" value="ANAEROBIC NITRIC OXIDE REDUCTASE FLAVORUBREDOXIN"/>
    <property type="match status" value="1"/>
</dbReference>
<dbReference type="GO" id="GO:0010181">
    <property type="term" value="F:FMN binding"/>
    <property type="evidence" value="ECO:0007669"/>
    <property type="project" value="UniProtKB-UniRule"/>
</dbReference>
<dbReference type="KEGG" id="cpat:CLPA_c13840"/>
<dbReference type="GO" id="GO:0016651">
    <property type="term" value="F:oxidoreductase activity, acting on NAD(P)H"/>
    <property type="evidence" value="ECO:0007669"/>
    <property type="project" value="UniProtKB-ARBA"/>
</dbReference>
<dbReference type="PANTHER" id="PTHR43717:SF1">
    <property type="entry name" value="ANAEROBIC NITRIC OXIDE REDUCTASE FLAVORUBREDOXIN"/>
    <property type="match status" value="1"/>
</dbReference>
<comment type="similarity">
    <text evidence="2 7">Belongs to the flavodoxin family.</text>
</comment>
<dbReference type="GeneID" id="93073561"/>
<evidence type="ECO:0000313" key="9">
    <source>
        <dbReference type="EMBL" id="AJA51451.1"/>
    </source>
</evidence>
<dbReference type="InterPro" id="IPR001226">
    <property type="entry name" value="Flavodoxin_CS"/>
</dbReference>
<evidence type="ECO:0000313" key="12">
    <source>
        <dbReference type="Proteomes" id="UP000030905"/>
    </source>
</evidence>
<evidence type="ECO:0000256" key="2">
    <source>
        <dbReference type="ARBA" id="ARBA00005267"/>
    </source>
</evidence>
<dbReference type="Proteomes" id="UP000028042">
    <property type="component" value="Unassembled WGS sequence"/>
</dbReference>
<evidence type="ECO:0000313" key="10">
    <source>
        <dbReference type="EMBL" id="KRU12542.1"/>
    </source>
</evidence>
<reference evidence="10 11" key="3">
    <citation type="journal article" name="Genome Announc.">
        <title>Improved Draft Genome Sequence of Clostridium pasteurianum Strain ATCC 6013 (DSM 525) Using a Hybrid Next-Generation Sequencing Approach.</title>
        <authorList>
            <person name="Pyne M.E."/>
            <person name="Utturkar S."/>
            <person name="Brown S.D."/>
            <person name="Moo-Young M."/>
            <person name="Chung D.A."/>
            <person name="Chou C.P."/>
        </authorList>
    </citation>
    <scope>NUCLEOTIDE SEQUENCE [LARGE SCALE GENOMIC DNA]</scope>
    <source>
        <strain evidence="10 11">ATCC 6013</strain>
    </source>
</reference>
<reference evidence="9 12" key="1">
    <citation type="journal article" date="2015" name="Genome Announc.">
        <title>Complete Genome Sequence of the Nitrogen-Fixing and Solvent-Producing Clostridium pasteurianum DSM 525.</title>
        <authorList>
            <person name="Poehlein A."/>
            <person name="Grosse-Honebrink A."/>
            <person name="Zhang Y."/>
            <person name="Minton N.P."/>
            <person name="Daniel R."/>
        </authorList>
    </citation>
    <scope>NUCLEOTIDE SEQUENCE [LARGE SCALE GENOMIC DNA]</scope>
    <source>
        <strain evidence="9">DSM 525</strain>
        <strain evidence="12">DSM 525 / ATCC 6013</strain>
    </source>
</reference>
<dbReference type="Gene3D" id="3.40.50.360">
    <property type="match status" value="1"/>
</dbReference>
<evidence type="ECO:0000256" key="4">
    <source>
        <dbReference type="ARBA" id="ARBA00022630"/>
    </source>
</evidence>
<evidence type="ECO:0000256" key="1">
    <source>
        <dbReference type="ARBA" id="ARBA00001917"/>
    </source>
</evidence>
<dbReference type="InterPro" id="IPR008254">
    <property type="entry name" value="Flavodoxin/NO_synth"/>
</dbReference>
<evidence type="ECO:0000256" key="7">
    <source>
        <dbReference type="RuleBase" id="RU367037"/>
    </source>
</evidence>
<dbReference type="NCBIfam" id="NF004049">
    <property type="entry name" value="PRK05568.1"/>
    <property type="match status" value="1"/>
</dbReference>
<dbReference type="NCBIfam" id="NF004050">
    <property type="entry name" value="PRK05569.1"/>
    <property type="match status" value="1"/>
</dbReference>
<dbReference type="RefSeq" id="WP_003446318.1">
    <property type="nucleotide sequence ID" value="NZ_ANZB01000009.1"/>
</dbReference>
<comment type="function">
    <text evidence="7">Low-potential electron donor to a number of redox enzymes.</text>
</comment>
<accession>A0A0H3J6D0</accession>
<gene>
    <name evidence="9" type="ORF">CLPA_c13840</name>
    <name evidence="10" type="ORF">CP6013_01790</name>
</gene>
<dbReference type="PROSITE" id="PS50902">
    <property type="entry name" value="FLAVODOXIN_LIKE"/>
    <property type="match status" value="1"/>
</dbReference>
<dbReference type="NCBIfam" id="TIGR01753">
    <property type="entry name" value="flav_short"/>
    <property type="match status" value="1"/>
</dbReference>
<evidence type="ECO:0000259" key="8">
    <source>
        <dbReference type="PROSITE" id="PS50902"/>
    </source>
</evidence>
<evidence type="ECO:0000256" key="3">
    <source>
        <dbReference type="ARBA" id="ARBA00022448"/>
    </source>
</evidence>
<dbReference type="PATRIC" id="fig|1262449.3.peg.2784"/>
<dbReference type="EMBL" id="JPGY02000001">
    <property type="protein sequence ID" value="KRU12542.1"/>
    <property type="molecule type" value="Genomic_DNA"/>
</dbReference>
<name>A0A0H3J6D0_CLOPA</name>
<dbReference type="EMBL" id="CP009268">
    <property type="protein sequence ID" value="AJA51451.1"/>
    <property type="molecule type" value="Genomic_DNA"/>
</dbReference>
<dbReference type="InterPro" id="IPR010087">
    <property type="entry name" value="Flav_short"/>
</dbReference>
<dbReference type="eggNOG" id="COG0716">
    <property type="taxonomic scope" value="Bacteria"/>
</dbReference>
<keyword evidence="12" id="KW-1185">Reference proteome</keyword>
<dbReference type="Proteomes" id="UP000030905">
    <property type="component" value="Chromosome"/>
</dbReference>
<dbReference type="AlphaFoldDB" id="A0A0H3J6D0"/>
<keyword evidence="6 7" id="KW-0249">Electron transport</keyword>